<dbReference type="EMBL" id="FNAI01000003">
    <property type="protein sequence ID" value="SDD97303.1"/>
    <property type="molecule type" value="Genomic_DNA"/>
</dbReference>
<gene>
    <name evidence="2" type="ORF">SAMN05216464_103206</name>
</gene>
<dbReference type="AlphaFoldDB" id="A0A1G6Z4T8"/>
<dbReference type="RefSeq" id="WP_091148030.1">
    <property type="nucleotide sequence ID" value="NZ_FNAI01000003.1"/>
</dbReference>
<evidence type="ECO:0000256" key="1">
    <source>
        <dbReference type="SAM" id="Phobius"/>
    </source>
</evidence>
<keyword evidence="1" id="KW-1133">Transmembrane helix</keyword>
<feature type="transmembrane region" description="Helical" evidence="1">
    <location>
        <begin position="39"/>
        <end position="58"/>
    </location>
</feature>
<proteinExistence type="predicted"/>
<sequence>MPNLSCDILICSSALILVLLTFSSEIHAILFEKKLIGHTGFKIALLLAGILTATFGIVKKQQNNDTTIRLLSKQVDNLQRQFIKELAGGDFPVLAAKIDSNTQRLVISVCNYNKIPIHYISVTVYDLYAFAKKGNAKQALKSGEHPADGDDDEKFMIVQSIKPKGRTEISQQDISTPASYPIHYKIAVTWQNGNYTAYLDVSQSNETAPGYTLSFLYHYGNQNYSEQEFLNLAKKNLK</sequence>
<reference evidence="2 3" key="1">
    <citation type="submission" date="2016-10" db="EMBL/GenBank/DDBJ databases">
        <authorList>
            <person name="de Groot N.N."/>
        </authorList>
    </citation>
    <scope>NUCLEOTIDE SEQUENCE [LARGE SCALE GENOMIC DNA]</scope>
    <source>
        <strain evidence="2 3">47C3B</strain>
    </source>
</reference>
<dbReference type="Proteomes" id="UP000199072">
    <property type="component" value="Unassembled WGS sequence"/>
</dbReference>
<organism evidence="2 3">
    <name type="scientific">Mucilaginibacter pineti</name>
    <dbReference type="NCBI Taxonomy" id="1391627"/>
    <lineage>
        <taxon>Bacteria</taxon>
        <taxon>Pseudomonadati</taxon>
        <taxon>Bacteroidota</taxon>
        <taxon>Sphingobacteriia</taxon>
        <taxon>Sphingobacteriales</taxon>
        <taxon>Sphingobacteriaceae</taxon>
        <taxon>Mucilaginibacter</taxon>
    </lineage>
</organism>
<keyword evidence="3" id="KW-1185">Reference proteome</keyword>
<accession>A0A1G6Z4T8</accession>
<keyword evidence="1" id="KW-0472">Membrane</keyword>
<protein>
    <submittedName>
        <fullName evidence="2">Uncharacterized protein</fullName>
    </submittedName>
</protein>
<name>A0A1G6Z4T8_9SPHI</name>
<evidence type="ECO:0000313" key="3">
    <source>
        <dbReference type="Proteomes" id="UP000199072"/>
    </source>
</evidence>
<evidence type="ECO:0000313" key="2">
    <source>
        <dbReference type="EMBL" id="SDD97303.1"/>
    </source>
</evidence>
<keyword evidence="1" id="KW-0812">Transmembrane</keyword>